<evidence type="ECO:0000256" key="1">
    <source>
        <dbReference type="ARBA" id="ARBA00004273"/>
    </source>
</evidence>
<protein>
    <submittedName>
        <fullName evidence="7">Uncharacterized protein</fullName>
    </submittedName>
</protein>
<evidence type="ECO:0000313" key="7">
    <source>
        <dbReference type="EMBL" id="KAF2840247.1"/>
    </source>
</evidence>
<evidence type="ECO:0000256" key="3">
    <source>
        <dbReference type="ARBA" id="ARBA00022792"/>
    </source>
</evidence>
<evidence type="ECO:0000256" key="5">
    <source>
        <dbReference type="ARBA" id="ARBA00023128"/>
    </source>
</evidence>
<keyword evidence="8" id="KW-1185">Reference proteome</keyword>
<organism evidence="7 8">
    <name type="scientific">Patellaria atrata CBS 101060</name>
    <dbReference type="NCBI Taxonomy" id="1346257"/>
    <lineage>
        <taxon>Eukaryota</taxon>
        <taxon>Fungi</taxon>
        <taxon>Dikarya</taxon>
        <taxon>Ascomycota</taxon>
        <taxon>Pezizomycotina</taxon>
        <taxon>Dothideomycetes</taxon>
        <taxon>Dothideomycetes incertae sedis</taxon>
        <taxon>Patellariales</taxon>
        <taxon>Patellariaceae</taxon>
        <taxon>Patellaria</taxon>
    </lineage>
</organism>
<keyword evidence="5" id="KW-0496">Mitochondrion</keyword>
<evidence type="ECO:0000256" key="2">
    <source>
        <dbReference type="ARBA" id="ARBA00022692"/>
    </source>
</evidence>
<dbReference type="EMBL" id="MU006093">
    <property type="protein sequence ID" value="KAF2840247.1"/>
    <property type="molecule type" value="Genomic_DNA"/>
</dbReference>
<evidence type="ECO:0000256" key="6">
    <source>
        <dbReference type="ARBA" id="ARBA00023136"/>
    </source>
</evidence>
<keyword evidence="3" id="KW-0999">Mitochondrion inner membrane</keyword>
<comment type="subcellular location">
    <subcellularLocation>
        <location evidence="1">Mitochondrion inner membrane</location>
    </subcellularLocation>
</comment>
<proteinExistence type="predicted"/>
<dbReference type="GO" id="GO:0005743">
    <property type="term" value="C:mitochondrial inner membrane"/>
    <property type="evidence" value="ECO:0007669"/>
    <property type="project" value="UniProtKB-SubCell"/>
</dbReference>
<dbReference type="GO" id="GO:0006123">
    <property type="term" value="P:mitochondrial electron transport, cytochrome c to oxygen"/>
    <property type="evidence" value="ECO:0007669"/>
    <property type="project" value="TreeGrafter"/>
</dbReference>
<accession>A0A9P4SEA3</accession>
<keyword evidence="2" id="KW-0812">Transmembrane</keyword>
<dbReference type="AlphaFoldDB" id="A0A9P4SEA3"/>
<evidence type="ECO:0000313" key="8">
    <source>
        <dbReference type="Proteomes" id="UP000799429"/>
    </source>
</evidence>
<dbReference type="CDD" id="cd22888">
    <property type="entry name" value="CcO_VIIa_fungal"/>
    <property type="match status" value="1"/>
</dbReference>
<keyword evidence="6" id="KW-0472">Membrane</keyword>
<dbReference type="GO" id="GO:0004129">
    <property type="term" value="F:cytochrome-c oxidase activity"/>
    <property type="evidence" value="ECO:0007669"/>
    <property type="project" value="TreeGrafter"/>
</dbReference>
<dbReference type="PANTHER" id="PTHR28264:SF1">
    <property type="entry name" value="CYTOCHROME C OXIDASE SUBUNIT 6C"/>
    <property type="match status" value="1"/>
</dbReference>
<reference evidence="7" key="1">
    <citation type="journal article" date="2020" name="Stud. Mycol.">
        <title>101 Dothideomycetes genomes: a test case for predicting lifestyles and emergence of pathogens.</title>
        <authorList>
            <person name="Haridas S."/>
            <person name="Albert R."/>
            <person name="Binder M."/>
            <person name="Bloem J."/>
            <person name="Labutti K."/>
            <person name="Salamov A."/>
            <person name="Andreopoulos B."/>
            <person name="Baker S."/>
            <person name="Barry K."/>
            <person name="Bills G."/>
            <person name="Bluhm B."/>
            <person name="Cannon C."/>
            <person name="Castanera R."/>
            <person name="Culley D."/>
            <person name="Daum C."/>
            <person name="Ezra D."/>
            <person name="Gonzalez J."/>
            <person name="Henrissat B."/>
            <person name="Kuo A."/>
            <person name="Liang C."/>
            <person name="Lipzen A."/>
            <person name="Lutzoni F."/>
            <person name="Magnuson J."/>
            <person name="Mondo S."/>
            <person name="Nolan M."/>
            <person name="Ohm R."/>
            <person name="Pangilinan J."/>
            <person name="Park H.-J."/>
            <person name="Ramirez L."/>
            <person name="Alfaro M."/>
            <person name="Sun H."/>
            <person name="Tritt A."/>
            <person name="Yoshinaga Y."/>
            <person name="Zwiers L.-H."/>
            <person name="Turgeon B."/>
            <person name="Goodwin S."/>
            <person name="Spatafora J."/>
            <person name="Crous P."/>
            <person name="Grigoriev I."/>
        </authorList>
    </citation>
    <scope>NUCLEOTIDE SEQUENCE</scope>
    <source>
        <strain evidence="7">CBS 101060</strain>
    </source>
</reference>
<dbReference type="PANTHER" id="PTHR28264">
    <property type="entry name" value="CYTOCHROME C OXIDASE SUBUNIT 7A"/>
    <property type="match status" value="1"/>
</dbReference>
<evidence type="ECO:0000256" key="4">
    <source>
        <dbReference type="ARBA" id="ARBA00022989"/>
    </source>
</evidence>
<name>A0A9P4SEA3_9PEZI</name>
<keyword evidence="4" id="KW-1133">Transmembrane helix</keyword>
<dbReference type="Proteomes" id="UP000799429">
    <property type="component" value="Unassembled WGS sequence"/>
</dbReference>
<gene>
    <name evidence="7" type="ORF">M501DRAFT_1002562</name>
</gene>
<dbReference type="OrthoDB" id="2317211at2759"/>
<sequence>MEPKYTLYWNLYFSDTCPLGLGLSAGYGWWYGYHVPTVRQRDAFYQKIEEERAQAIRDLQNS</sequence>
<comment type="caution">
    <text evidence="7">The sequence shown here is derived from an EMBL/GenBank/DDBJ whole genome shotgun (WGS) entry which is preliminary data.</text>
</comment>